<name>A0A1S6IS47_9LACT</name>
<organism evidence="1 2">
    <name type="scientific">Jeotgalibaca dankookensis</name>
    <dbReference type="NCBI Taxonomy" id="708126"/>
    <lineage>
        <taxon>Bacteria</taxon>
        <taxon>Bacillati</taxon>
        <taxon>Bacillota</taxon>
        <taxon>Bacilli</taxon>
        <taxon>Lactobacillales</taxon>
        <taxon>Carnobacteriaceae</taxon>
        <taxon>Jeotgalibaca</taxon>
    </lineage>
</organism>
<proteinExistence type="predicted"/>
<keyword evidence="2" id="KW-1185">Reference proteome</keyword>
<reference evidence="1 2" key="1">
    <citation type="journal article" date="2014" name="Int. J. Syst. Evol. Microbiol.">
        <title>Jeotgalibaca dankookensis gen. nov., sp. nov., a member of the family Carnobacteriaceae, isolated from seujeot (Korean traditional food).</title>
        <authorList>
            <person name="Lee D.G."/>
            <person name="Trujillo M.E."/>
            <person name="Kang H."/>
            <person name="Ahn T.Y."/>
        </authorList>
    </citation>
    <scope>NUCLEOTIDE SEQUENCE [LARGE SCALE GENOMIC DNA]</scope>
    <source>
        <strain evidence="1 2">EX-07</strain>
    </source>
</reference>
<accession>A0A1S6IS47</accession>
<protein>
    <recommendedName>
        <fullName evidence="3">YokE-like PH domain-containing protein</fullName>
    </recommendedName>
</protein>
<evidence type="ECO:0000313" key="2">
    <source>
        <dbReference type="Proteomes" id="UP000188993"/>
    </source>
</evidence>
<dbReference type="STRING" id="708126.BW727_102067"/>
<sequence length="114" mass="12955">MSWGSYQTDVKEAYFLTAINKDQILLVPVNRLTGKLDQDARPVTISLTDLTAIKMKQGRLMNSVQITGAEEEIKLKISKIIVGMAWHDENMQHFMTKMEAFAAQLDNKTPNEKK</sequence>
<dbReference type="EMBL" id="CP019728">
    <property type="protein sequence ID" value="AQS54381.1"/>
    <property type="molecule type" value="Genomic_DNA"/>
</dbReference>
<evidence type="ECO:0000313" key="1">
    <source>
        <dbReference type="EMBL" id="AQS54381.1"/>
    </source>
</evidence>
<gene>
    <name evidence="1" type="ORF">BW727_102067</name>
</gene>
<dbReference type="AlphaFoldDB" id="A0A1S6IS47"/>
<dbReference type="RefSeq" id="WP_062468287.1">
    <property type="nucleotide sequence ID" value="NZ_BBYN01000006.1"/>
</dbReference>
<dbReference type="KEGG" id="jda:BW727_102067"/>
<evidence type="ECO:0008006" key="3">
    <source>
        <dbReference type="Google" id="ProtNLM"/>
    </source>
</evidence>
<dbReference type="Proteomes" id="UP000188993">
    <property type="component" value="Chromosome"/>
</dbReference>